<dbReference type="Gene3D" id="1.10.150.650">
    <property type="match status" value="1"/>
</dbReference>
<dbReference type="Proteomes" id="UP000752012">
    <property type="component" value="Unassembled WGS sequence"/>
</dbReference>
<dbReference type="PANTHER" id="PTHR42924:SF3">
    <property type="entry name" value="POLYMERASE_HISTIDINOL PHOSPHATASE N-TERMINAL DOMAIN-CONTAINING PROTEIN"/>
    <property type="match status" value="1"/>
</dbReference>
<comment type="caution">
    <text evidence="1">The sequence shown here is derived from an EMBL/GenBank/DDBJ whole genome shotgun (WGS) entry which is preliminary data.</text>
</comment>
<proteinExistence type="predicted"/>
<dbReference type="PANTHER" id="PTHR42924">
    <property type="entry name" value="EXONUCLEASE"/>
    <property type="match status" value="1"/>
</dbReference>
<accession>A0A969TT32</accession>
<dbReference type="SUPFAM" id="SSF89550">
    <property type="entry name" value="PHP domain-like"/>
    <property type="match status" value="1"/>
</dbReference>
<dbReference type="GO" id="GO:0035312">
    <property type="term" value="F:5'-3' DNA exonuclease activity"/>
    <property type="evidence" value="ECO:0007669"/>
    <property type="project" value="TreeGrafter"/>
</dbReference>
<dbReference type="Gene3D" id="3.20.20.140">
    <property type="entry name" value="Metal-dependent hydrolases"/>
    <property type="match status" value="1"/>
</dbReference>
<evidence type="ECO:0000313" key="1">
    <source>
        <dbReference type="EMBL" id="NJP37223.1"/>
    </source>
</evidence>
<gene>
    <name evidence="1" type="ORF">HCN83_06435</name>
</gene>
<dbReference type="GO" id="GO:0004534">
    <property type="term" value="F:5'-3' RNA exonuclease activity"/>
    <property type="evidence" value="ECO:0007669"/>
    <property type="project" value="TreeGrafter"/>
</dbReference>
<name>A0A969TT32_9BACI</name>
<organism evidence="1 2">
    <name type="scientific">Alkalicoccus luteus</name>
    <dbReference type="NCBI Taxonomy" id="1237094"/>
    <lineage>
        <taxon>Bacteria</taxon>
        <taxon>Bacillati</taxon>
        <taxon>Bacillota</taxon>
        <taxon>Bacilli</taxon>
        <taxon>Bacillales</taxon>
        <taxon>Bacillaceae</taxon>
        <taxon>Alkalicoccus</taxon>
    </lineage>
</organism>
<dbReference type="InterPro" id="IPR052018">
    <property type="entry name" value="PHP_domain"/>
</dbReference>
<dbReference type="InterPro" id="IPR016195">
    <property type="entry name" value="Pol/histidinol_Pase-like"/>
</dbReference>
<dbReference type="CDD" id="cd07438">
    <property type="entry name" value="PHP_HisPPase_AMP"/>
    <property type="match status" value="1"/>
</dbReference>
<dbReference type="AlphaFoldDB" id="A0A969TT32"/>
<protein>
    <submittedName>
        <fullName evidence="1">PHP domain-containing protein</fullName>
    </submittedName>
</protein>
<evidence type="ECO:0000313" key="2">
    <source>
        <dbReference type="Proteomes" id="UP000752012"/>
    </source>
</evidence>
<dbReference type="EMBL" id="JAATHJ010000007">
    <property type="protein sequence ID" value="NJP37223.1"/>
    <property type="molecule type" value="Genomic_DNA"/>
</dbReference>
<keyword evidence="2" id="KW-1185">Reference proteome</keyword>
<sequence length="270" mass="30045">MLSPEQLVHKQADAGVSVMSLTDHDTTEGLKQARTLCSERGITFINGIELSASFHGTSVDVLGYGFHEESAVLQSYLSHVRDLRIIRMERMLEQCQKNGVLVTIDDLAPFVTGSVPARPHLAKALVHLGYASSIQNAFRRYVGSSAPCYVNKQEEVHPLEAASLIQQAGGFAVIAHPVYYGLDQELSSWLQDTRIDGVEVYHRDHIEQDMARYKRMTEDAETRSRTLLKTGGTDYHHESFGRTGEYIGASQLPYEEAVRTVNHVKGGRSQ</sequence>
<reference evidence="1 2" key="1">
    <citation type="submission" date="2020-03" db="EMBL/GenBank/DDBJ databases">
        <title>Assessment of the enzymatic potential of alkaline-tolerant lipase obtained from Bacillus luteus H11 (technogenic soil) for the bioremediation of saline soils contaminated with petroleum substances.</title>
        <authorList>
            <person name="Kalwasinska A."/>
        </authorList>
    </citation>
    <scope>NUCLEOTIDE SEQUENCE [LARGE SCALE GENOMIC DNA]</scope>
    <source>
        <strain evidence="1 2">H11</strain>
    </source>
</reference>